<keyword evidence="3" id="KW-1185">Reference proteome</keyword>
<accession>A0A3P8G1V0</accession>
<feature type="transmembrane region" description="Helical" evidence="1">
    <location>
        <begin position="6"/>
        <end position="26"/>
    </location>
</feature>
<keyword evidence="1" id="KW-0812">Transmembrane</keyword>
<evidence type="ECO:0000313" key="2">
    <source>
        <dbReference type="EMBL" id="VDP29039.1"/>
    </source>
</evidence>
<name>A0A3P8G1V0_9TREM</name>
<keyword evidence="1" id="KW-1133">Transmembrane helix</keyword>
<reference evidence="2 3" key="1">
    <citation type="submission" date="2018-11" db="EMBL/GenBank/DDBJ databases">
        <authorList>
            <consortium name="Pathogen Informatics"/>
        </authorList>
    </citation>
    <scope>NUCLEOTIDE SEQUENCE [LARGE SCALE GENOMIC DNA]</scope>
    <source>
        <strain>Denwood</strain>
        <strain evidence="3">Zambia</strain>
    </source>
</reference>
<evidence type="ECO:0000313" key="3">
    <source>
        <dbReference type="Proteomes" id="UP000269396"/>
    </source>
</evidence>
<proteinExistence type="predicted"/>
<dbReference type="EMBL" id="UZAL01027081">
    <property type="protein sequence ID" value="VDP29039.1"/>
    <property type="molecule type" value="Genomic_DNA"/>
</dbReference>
<organism evidence="2 3">
    <name type="scientific">Schistosoma mattheei</name>
    <dbReference type="NCBI Taxonomy" id="31246"/>
    <lineage>
        <taxon>Eukaryota</taxon>
        <taxon>Metazoa</taxon>
        <taxon>Spiralia</taxon>
        <taxon>Lophotrochozoa</taxon>
        <taxon>Platyhelminthes</taxon>
        <taxon>Trematoda</taxon>
        <taxon>Digenea</taxon>
        <taxon>Strigeidida</taxon>
        <taxon>Schistosomatoidea</taxon>
        <taxon>Schistosomatidae</taxon>
        <taxon>Schistosoma</taxon>
    </lineage>
</organism>
<evidence type="ECO:0000256" key="1">
    <source>
        <dbReference type="SAM" id="Phobius"/>
    </source>
</evidence>
<dbReference type="Proteomes" id="UP000269396">
    <property type="component" value="Unassembled WGS sequence"/>
</dbReference>
<protein>
    <submittedName>
        <fullName evidence="2">Uncharacterized protein</fullName>
    </submittedName>
</protein>
<gene>
    <name evidence="2" type="ORF">SMTD_LOCUS5520</name>
</gene>
<dbReference type="AlphaFoldDB" id="A0A3P8G1V0"/>
<keyword evidence="1" id="KW-0472">Membrane</keyword>
<sequence>MFFAVICVIINAITIILMLSSVRIIIRCCNDFSAWTTRIIMITNSTNGTSDRGNTIVGSV</sequence>